<dbReference type="SUPFAM" id="SSF48403">
    <property type="entry name" value="Ankyrin repeat"/>
    <property type="match status" value="1"/>
</dbReference>
<keyword evidence="3 4" id="KW-0040">ANK repeat</keyword>
<dbReference type="PRINTS" id="PR01415">
    <property type="entry name" value="ANKYRIN"/>
</dbReference>
<feature type="repeat" description="ANK" evidence="4">
    <location>
        <begin position="46"/>
        <end position="86"/>
    </location>
</feature>
<dbReference type="PROSITE" id="PS50297">
    <property type="entry name" value="ANK_REP_REGION"/>
    <property type="match status" value="2"/>
</dbReference>
<feature type="compositionally biased region" description="Low complexity" evidence="5">
    <location>
        <begin position="476"/>
        <end position="488"/>
    </location>
</feature>
<feature type="region of interest" description="Disordered" evidence="5">
    <location>
        <begin position="455"/>
        <end position="530"/>
    </location>
</feature>
<dbReference type="Proteomes" id="UP000265020">
    <property type="component" value="Unassembled WGS sequence"/>
</dbReference>
<dbReference type="Ensembl" id="ENSCVAT00000005676.1">
    <property type="protein sequence ID" value="ENSCVAP00000006034.1"/>
    <property type="gene ID" value="ENSCVAG00000000206.1"/>
</dbReference>
<reference evidence="6" key="1">
    <citation type="submission" date="2025-08" db="UniProtKB">
        <authorList>
            <consortium name="Ensembl"/>
        </authorList>
    </citation>
    <scope>IDENTIFICATION</scope>
</reference>
<dbReference type="SMART" id="SM00248">
    <property type="entry name" value="ANK"/>
    <property type="match status" value="4"/>
</dbReference>
<feature type="repeat" description="ANK" evidence="4">
    <location>
        <begin position="87"/>
        <end position="120"/>
    </location>
</feature>
<evidence type="ECO:0000256" key="5">
    <source>
        <dbReference type="SAM" id="MobiDB-lite"/>
    </source>
</evidence>
<proteinExistence type="inferred from homology"/>
<keyword evidence="2" id="KW-0677">Repeat</keyword>
<dbReference type="PANTHER" id="PTHR24156">
    <property type="entry name" value="ANK_REP_REGION DOMAIN-CONTAINING PROTEIN"/>
    <property type="match status" value="1"/>
</dbReference>
<dbReference type="InterPro" id="IPR042637">
    <property type="entry name" value="AN34A/B/C"/>
</dbReference>
<evidence type="ECO:0000256" key="3">
    <source>
        <dbReference type="ARBA" id="ARBA00023043"/>
    </source>
</evidence>
<dbReference type="KEGG" id="cvg:107104776"/>
<evidence type="ECO:0000313" key="6">
    <source>
        <dbReference type="Ensembl" id="ENSCVAP00000006034.1"/>
    </source>
</evidence>
<evidence type="ECO:0000313" key="7">
    <source>
        <dbReference type="Proteomes" id="UP000265020"/>
    </source>
</evidence>
<accession>A0A3Q2CL48</accession>
<dbReference type="RefSeq" id="XP_015260350.1">
    <property type="nucleotide sequence ID" value="XM_015404864.1"/>
</dbReference>
<dbReference type="Pfam" id="PF12796">
    <property type="entry name" value="Ank_2"/>
    <property type="match status" value="1"/>
</dbReference>
<dbReference type="Gene3D" id="1.25.40.20">
    <property type="entry name" value="Ankyrin repeat-containing domain"/>
    <property type="match status" value="1"/>
</dbReference>
<evidence type="ECO:0000256" key="2">
    <source>
        <dbReference type="ARBA" id="ARBA00022737"/>
    </source>
</evidence>
<dbReference type="InterPro" id="IPR002110">
    <property type="entry name" value="Ankyrin_rpt"/>
</dbReference>
<dbReference type="PROSITE" id="PS50088">
    <property type="entry name" value="ANK_REPEAT"/>
    <property type="match status" value="3"/>
</dbReference>
<dbReference type="InterPro" id="IPR036770">
    <property type="entry name" value="Ankyrin_rpt-contain_sf"/>
</dbReference>
<dbReference type="STRING" id="28743.ENSCVAP00000006034"/>
<dbReference type="PANTHER" id="PTHR24156:SF1">
    <property type="entry name" value="ANKYRIN REPEAT DOMAIN-CONTAINING PROTEIN 34B"/>
    <property type="match status" value="1"/>
</dbReference>
<dbReference type="OrthoDB" id="539213at2759"/>
<dbReference type="GeneID" id="107104776"/>
<dbReference type="OMA" id="SLHNVIQ"/>
<evidence type="ECO:0000256" key="1">
    <source>
        <dbReference type="ARBA" id="ARBA00010029"/>
    </source>
</evidence>
<reference evidence="6" key="2">
    <citation type="submission" date="2025-09" db="UniProtKB">
        <authorList>
            <consortium name="Ensembl"/>
        </authorList>
    </citation>
    <scope>IDENTIFICATION</scope>
</reference>
<protein>
    <submittedName>
        <fullName evidence="6">Ankyrin repeat domain 34Ba</fullName>
    </submittedName>
</protein>
<feature type="repeat" description="ANK" evidence="4">
    <location>
        <begin position="13"/>
        <end position="45"/>
    </location>
</feature>
<name>A0A3Q2CL48_CYPVA</name>
<comment type="similarity">
    <text evidence="1">Belongs to the ANKRD34 family.</text>
</comment>
<dbReference type="AlphaFoldDB" id="A0A3Q2CL48"/>
<keyword evidence="7" id="KW-1185">Reference proteome</keyword>
<dbReference type="GeneTree" id="ENSGT00390000012355"/>
<evidence type="ECO:0000256" key="4">
    <source>
        <dbReference type="PROSITE-ProRule" id="PRU00023"/>
    </source>
</evidence>
<organism evidence="6 7">
    <name type="scientific">Cyprinodon variegatus</name>
    <name type="common">Sheepshead minnow</name>
    <dbReference type="NCBI Taxonomy" id="28743"/>
    <lineage>
        <taxon>Eukaryota</taxon>
        <taxon>Metazoa</taxon>
        <taxon>Chordata</taxon>
        <taxon>Craniata</taxon>
        <taxon>Vertebrata</taxon>
        <taxon>Euteleostomi</taxon>
        <taxon>Actinopterygii</taxon>
        <taxon>Neopterygii</taxon>
        <taxon>Teleostei</taxon>
        <taxon>Neoteleostei</taxon>
        <taxon>Acanthomorphata</taxon>
        <taxon>Ovalentaria</taxon>
        <taxon>Atherinomorphae</taxon>
        <taxon>Cyprinodontiformes</taxon>
        <taxon>Cyprinodontidae</taxon>
        <taxon>Cyprinodon</taxon>
    </lineage>
</organism>
<sequence length="530" mass="57687">MEAEVCNSGISMDSGNPLLRAVFLRRLRLTRLLLEGGAYINESDSQGQTPLMVACRTKHTDAQSASRTKLIQFLLERGADPNIQDKDGRSALMHACREQAGPEVVSLLLSGGADISLEDQSGTSALVYAVMAEDLKVLKLLLDTCKAKGKEVIIITTDTFPNGNLSAKQCLSMPAADAVEEMDPITEAAPASPSEIQLITSPQSTSSSLCPPKQVFSFKEGQICGANSHPCSPSRFRGPGQAVPSGLQQPLQRLNSEPWLKIPESLLTDQRQASSNQAEDVSFRVPNLEKGSSNNPKNFSYYERRLAKDRSIDYGKSGYNEHEGHMMSLSGLFSSHFASHPNLHSEIHGSDPAACSSTLCSSSNLGATFHSMASSSLNNVIQTKKLSADIYGSDPQLAVDNRHILEEHRERASLDGKKLAPLRCSTTMGSRESLKGINKRVFSLYERRGSGTFLLDHSNQARPRSLPPLTKNPTFNLSNNSSSNGSSFSEKELGEKGFLPCAPPGHPKEPTRRILMRRHSMQTEQFKSTA</sequence>